<proteinExistence type="predicted"/>
<dbReference type="CDD" id="cd06260">
    <property type="entry name" value="DUF820-like"/>
    <property type="match status" value="1"/>
</dbReference>
<dbReference type="AlphaFoldDB" id="A0A0N0IRC6"/>
<dbReference type="Proteomes" id="UP000287467">
    <property type="component" value="Unassembled WGS sequence"/>
</dbReference>
<protein>
    <submittedName>
        <fullName evidence="3">Uma2 family endonuclease</fullName>
    </submittedName>
</protein>
<reference evidence="3 5" key="2">
    <citation type="journal article" date="2019" name="Extremophiles">
        <title>Biogeography of thermophiles and predominance of Thermus scotoductus in domestic water heaters.</title>
        <authorList>
            <person name="Wilpiszeski R.L."/>
            <person name="Zhang Z."/>
            <person name="House C.H."/>
        </authorList>
    </citation>
    <scope>NUCLEOTIDE SEQUENCE [LARGE SCALE GENOMIC DNA]</scope>
    <source>
        <strain evidence="3 5">1_S1</strain>
    </source>
</reference>
<dbReference type="Pfam" id="PF05685">
    <property type="entry name" value="Uma2"/>
    <property type="match status" value="1"/>
</dbReference>
<keyword evidence="3" id="KW-0378">Hydrolase</keyword>
<dbReference type="EMBL" id="LJJR01000007">
    <property type="protein sequence ID" value="KPD32517.1"/>
    <property type="molecule type" value="Genomic_DNA"/>
</dbReference>
<dbReference type="InterPro" id="IPR012296">
    <property type="entry name" value="Nuclease_put_TT1808"/>
</dbReference>
<dbReference type="Gene3D" id="3.90.1570.10">
    <property type="entry name" value="tt1808, chain A"/>
    <property type="match status" value="1"/>
</dbReference>
<reference evidence="2 4" key="1">
    <citation type="submission" date="2015-09" db="EMBL/GenBank/DDBJ databases">
        <title>Draft genome sequence of Thermus scotoductus strain K1 isolated from a geothermal spring in Nagorno-Karabakh, Armenia.</title>
        <authorList>
            <person name="Saghatelyan A."/>
            <person name="Poghosyan L."/>
            <person name="Panosyan H."/>
            <person name="Birkeland N.-K."/>
        </authorList>
    </citation>
    <scope>NUCLEOTIDE SEQUENCE [LARGE SCALE GENOMIC DNA]</scope>
    <source>
        <strain evidence="2 4">K1</strain>
    </source>
</reference>
<dbReference type="SUPFAM" id="SSF52980">
    <property type="entry name" value="Restriction endonuclease-like"/>
    <property type="match status" value="1"/>
</dbReference>
<dbReference type="PANTHER" id="PTHR35400:SF1">
    <property type="entry name" value="SLR1083 PROTEIN"/>
    <property type="match status" value="1"/>
</dbReference>
<dbReference type="EMBL" id="PEMW01000029">
    <property type="protein sequence ID" value="RTI61095.1"/>
    <property type="molecule type" value="Genomic_DNA"/>
</dbReference>
<evidence type="ECO:0000313" key="5">
    <source>
        <dbReference type="Proteomes" id="UP000287467"/>
    </source>
</evidence>
<evidence type="ECO:0000259" key="1">
    <source>
        <dbReference type="Pfam" id="PF05685"/>
    </source>
</evidence>
<dbReference type="PANTHER" id="PTHR35400">
    <property type="entry name" value="SLR1083 PROTEIN"/>
    <property type="match status" value="1"/>
</dbReference>
<dbReference type="GO" id="GO:0004519">
    <property type="term" value="F:endonuclease activity"/>
    <property type="evidence" value="ECO:0007669"/>
    <property type="project" value="UniProtKB-KW"/>
</dbReference>
<dbReference type="InterPro" id="IPR011335">
    <property type="entry name" value="Restrct_endonuc-II-like"/>
</dbReference>
<organism evidence="2 4">
    <name type="scientific">Thermus scotoductus</name>
    <dbReference type="NCBI Taxonomy" id="37636"/>
    <lineage>
        <taxon>Bacteria</taxon>
        <taxon>Thermotogati</taxon>
        <taxon>Deinococcota</taxon>
        <taxon>Deinococci</taxon>
        <taxon>Thermales</taxon>
        <taxon>Thermaceae</taxon>
        <taxon>Thermus</taxon>
    </lineage>
</organism>
<evidence type="ECO:0000313" key="2">
    <source>
        <dbReference type="EMBL" id="KPD32517.1"/>
    </source>
</evidence>
<sequence length="173" mass="19923">MVRPYRFSLEEFLRLPLPERGVELLRGEIYQMAPIGSRHADLVDRWAEVLLRTFSGRARVRIQGPFAIPPDTYLEPDLLLCQLKDYRERYPVPDEVLLAIEVADTSLEYDLGRKVPLYAQGGVLEVWVQDLTQGRLLVFRGPAGDHYREQLWLSPGEKLAPLAFPDIPLEVPW</sequence>
<keyword evidence="3" id="KW-0540">Nuclease</keyword>
<keyword evidence="3" id="KW-0255">Endonuclease</keyword>
<feature type="domain" description="Putative restriction endonuclease" evidence="1">
    <location>
        <begin position="9"/>
        <end position="169"/>
    </location>
</feature>
<evidence type="ECO:0000313" key="3">
    <source>
        <dbReference type="EMBL" id="RTI61095.1"/>
    </source>
</evidence>
<dbReference type="PATRIC" id="fig|37636.3.peg.2482"/>
<dbReference type="RefSeq" id="WP_015717419.1">
    <property type="nucleotide sequence ID" value="NZ_DAHVNI010000036.1"/>
</dbReference>
<evidence type="ECO:0000313" key="4">
    <source>
        <dbReference type="Proteomes" id="UP000053099"/>
    </source>
</evidence>
<accession>A0A0N0IRC6</accession>
<comment type="caution">
    <text evidence="2">The sequence shown here is derived from an EMBL/GenBank/DDBJ whole genome shotgun (WGS) entry which is preliminary data.</text>
</comment>
<gene>
    <name evidence="2" type="ORF">AN926_03725</name>
    <name evidence="3" type="ORF">CSW14_01330</name>
</gene>
<dbReference type="InterPro" id="IPR008538">
    <property type="entry name" value="Uma2"/>
</dbReference>
<name>A0A0N0IRC6_THESC</name>
<dbReference type="Proteomes" id="UP000053099">
    <property type="component" value="Unassembled WGS sequence"/>
</dbReference>